<dbReference type="Pfam" id="PF12796">
    <property type="entry name" value="Ank_2"/>
    <property type="match status" value="4"/>
</dbReference>
<feature type="repeat" description="ANK" evidence="3">
    <location>
        <begin position="796"/>
        <end position="824"/>
    </location>
</feature>
<feature type="domain" description="Nephrocystin 3-like N-terminal" evidence="6">
    <location>
        <begin position="389"/>
        <end position="500"/>
    </location>
</feature>
<dbReference type="Gene3D" id="3.40.50.300">
    <property type="entry name" value="P-loop containing nucleotide triphosphate hydrolases"/>
    <property type="match status" value="1"/>
</dbReference>
<dbReference type="InterPro" id="IPR031359">
    <property type="entry name" value="NACHT_N"/>
</dbReference>
<evidence type="ECO:0000256" key="2">
    <source>
        <dbReference type="ARBA" id="ARBA00023043"/>
    </source>
</evidence>
<keyword evidence="2 3" id="KW-0040">ANK repeat</keyword>
<evidence type="ECO:0000256" key="4">
    <source>
        <dbReference type="SAM" id="MobiDB-lite"/>
    </source>
</evidence>
<dbReference type="Gene3D" id="1.25.40.20">
    <property type="entry name" value="Ankyrin repeat-containing domain"/>
    <property type="match status" value="3"/>
</dbReference>
<dbReference type="SMART" id="SM00248">
    <property type="entry name" value="ANK"/>
    <property type="match status" value="15"/>
</dbReference>
<accession>A0A135TRE8</accession>
<dbReference type="InterPro" id="IPR056884">
    <property type="entry name" value="NPHP3-like_N"/>
</dbReference>
<feature type="repeat" description="ANK" evidence="3">
    <location>
        <begin position="1316"/>
        <end position="1345"/>
    </location>
</feature>
<feature type="compositionally biased region" description="Basic and acidic residues" evidence="4">
    <location>
        <begin position="10"/>
        <end position="27"/>
    </location>
</feature>
<dbReference type="SUPFAM" id="SSF48403">
    <property type="entry name" value="Ankyrin repeat"/>
    <property type="match status" value="2"/>
</dbReference>
<evidence type="ECO:0000256" key="3">
    <source>
        <dbReference type="PROSITE-ProRule" id="PRU00023"/>
    </source>
</evidence>
<feature type="domain" description="NWD NACHT-NTPase N-terminal" evidence="5">
    <location>
        <begin position="91"/>
        <end position="311"/>
    </location>
</feature>
<dbReference type="OrthoDB" id="4772757at2759"/>
<dbReference type="Pfam" id="PF24883">
    <property type="entry name" value="NPHP3_N"/>
    <property type="match status" value="1"/>
</dbReference>
<feature type="region of interest" description="Disordered" evidence="4">
    <location>
        <begin position="1"/>
        <end position="85"/>
    </location>
</feature>
<feature type="compositionally biased region" description="Polar residues" evidence="4">
    <location>
        <begin position="45"/>
        <end position="68"/>
    </location>
</feature>
<evidence type="ECO:0000313" key="7">
    <source>
        <dbReference type="EMBL" id="KXH50760.1"/>
    </source>
</evidence>
<dbReference type="PANTHER" id="PTHR24123">
    <property type="entry name" value="ANKYRIN REPEAT-CONTAINING"/>
    <property type="match status" value="1"/>
</dbReference>
<keyword evidence="8" id="KW-1185">Reference proteome</keyword>
<dbReference type="PROSITE" id="PS50297">
    <property type="entry name" value="ANK_REP_REGION"/>
    <property type="match status" value="3"/>
</dbReference>
<keyword evidence="1" id="KW-0677">Repeat</keyword>
<evidence type="ECO:0000259" key="5">
    <source>
        <dbReference type="Pfam" id="PF17100"/>
    </source>
</evidence>
<dbReference type="Proteomes" id="UP000070328">
    <property type="component" value="Unassembled WGS sequence"/>
</dbReference>
<sequence>MGLTLKKKLKDFIRGPKKDGASKEPLRAHPSPRQQAGALVEKAPSSCTTDSSGTAQSISATEPLNTLQEDTRDEPAAKLAPSKSSEGSIRQLWDVAYQNLRNQEESLVQDFEDQICGNLAAGLGAGVRSHAGTKDWLATILKHKMDQVNRESWKLKFGSSEVEVQDVVKPVLAVVDWANDFVAKALVSNPYASIAWSGVSLLLPLLLNPLDQAAALAKGLEHISSLIVRSSMWEDLYVRRYESKTSEASSEPHAAYRLVLERLYREILKFQIVCYRYHNHKTASRMALDSVKHHDWEELLEQIKYHETEFDKVSNHVRDQTYTDEWKYAEVRHQQAMNHWERIGTDVSDLRRRIEEIQNDKKRKELLNWLCTVDPSVQYNAARSKHRSGTCEWLIQDDEDFKTWEIAPKSFLWLNGKAGSGKSILSSSVIKHLKEKSEENPQVALAYYFFSFGNLEQQKVNVMLSSLIGQFCASRPDTPQPIKEFESFIIKRERPDTEALENALRAAVPTGTYKLWPPEIKTEAKESLLAKADGMFQYLVSQFEDLMQHMTGCFSTWTALFNFSTPDPRLAEVASFFDLVTTEEKRESIRGKVQSITYVRLAHFTIKEYLISNRIEQSPAKQFWFTEMDAHLHIAHCCLSYHVSKSAEAKKSDDELFLKSYAIKNWVRHLDLVPRDEWSSEVVRLAECALSIRSNSLELLVWYGQLFGDGEMAHLFTNEQRRNMQQRPYCYTAGLGSLYLTKLLLCEGSRASMYLVLEDLNLTLGVAARGGYLEIVQFVLDRCADGKARAAITLGALQAAAYGGHLAIISLLLDNGADIDAHDHVFGSALKAAAMSNKPTALQLLVSRGADVRKAGCLLSCLISSYNKKNNVTENIEVLQLLLDSGADINSKCTTHGSALNQAIIAWLSQETRSFFDFVVGRDADITLDDGRYGTPLQAACLTTSARAYSDSLSRSIVAVETLLEMGADVNAQGGRWGNALQVACREHHHPTGVISLLLDRGAEINNRGGRYETALHAACSQATWSSEVVDFLLDKGADITIEGGKFGSVLQAACSQDLLGYSLSNVQRLVEQGADINAIGGRFGSALQAAASLEGSTTNGRGREDIVTFLLSKGAEVNIQGGIYGTALQAACDQSKMRTIRSLLSRGAEVNFEGGIYGTALQAACQFQYWKKDSYDMACLLIEHGANVHVQGGLYGSAWHSAATIPWWSDENNDTLKLLLNHGIDIDSIGQPHGTALQVALETLENHPSIVSKLRFLLDRGADVNLGAGQYGFPLQSACVAPSSYVPEVNICGLVYLLKNCPKINVDMTGGLFGTALQAATSQGKTEGVELLLQKGADTNIRGGKYKSALNAAIFKGYWDLVEILLGAGAKPDCHQFSEPDEEWLESIESEHGKGAVDRYRKVWEIKTLELSEGKAGKGQNDSPSSF</sequence>
<evidence type="ECO:0000256" key="1">
    <source>
        <dbReference type="ARBA" id="ARBA00022737"/>
    </source>
</evidence>
<proteinExistence type="predicted"/>
<name>A0A135TRE8_9PEZI</name>
<dbReference type="PROSITE" id="PS50088">
    <property type="entry name" value="ANK_REPEAT"/>
    <property type="match status" value="3"/>
</dbReference>
<feature type="repeat" description="ANK" evidence="3">
    <location>
        <begin position="1011"/>
        <end position="1045"/>
    </location>
</feature>
<dbReference type="EMBL" id="JFBX01000081">
    <property type="protein sequence ID" value="KXH50760.1"/>
    <property type="molecule type" value="Genomic_DNA"/>
</dbReference>
<evidence type="ECO:0000259" key="6">
    <source>
        <dbReference type="Pfam" id="PF24883"/>
    </source>
</evidence>
<dbReference type="PANTHER" id="PTHR24123:SF33">
    <property type="entry name" value="PROTEIN HOS4"/>
    <property type="match status" value="1"/>
</dbReference>
<gene>
    <name evidence="7" type="ORF">CSIM01_01609</name>
</gene>
<evidence type="ECO:0000313" key="8">
    <source>
        <dbReference type="Proteomes" id="UP000070328"/>
    </source>
</evidence>
<dbReference type="InterPro" id="IPR051165">
    <property type="entry name" value="Multifunctional_ANK_Repeat"/>
</dbReference>
<reference evidence="7 8" key="1">
    <citation type="submission" date="2014-02" db="EMBL/GenBank/DDBJ databases">
        <title>The genome sequence of Colletotrichum simmondsii CBS122122.</title>
        <authorList>
            <person name="Baroncelli R."/>
            <person name="Thon M.R."/>
        </authorList>
    </citation>
    <scope>NUCLEOTIDE SEQUENCE [LARGE SCALE GENOMIC DNA]</scope>
    <source>
        <strain evidence="7 8">CBS122122</strain>
    </source>
</reference>
<organism evidence="7 8">
    <name type="scientific">Colletotrichum simmondsii</name>
    <dbReference type="NCBI Taxonomy" id="703756"/>
    <lineage>
        <taxon>Eukaryota</taxon>
        <taxon>Fungi</taxon>
        <taxon>Dikarya</taxon>
        <taxon>Ascomycota</taxon>
        <taxon>Pezizomycotina</taxon>
        <taxon>Sordariomycetes</taxon>
        <taxon>Hypocreomycetidae</taxon>
        <taxon>Glomerellales</taxon>
        <taxon>Glomerellaceae</taxon>
        <taxon>Colletotrichum</taxon>
        <taxon>Colletotrichum acutatum species complex</taxon>
    </lineage>
</organism>
<protein>
    <submittedName>
        <fullName evidence="7">Uncharacterized protein</fullName>
    </submittedName>
</protein>
<dbReference type="InterPro" id="IPR002110">
    <property type="entry name" value="Ankyrin_rpt"/>
</dbReference>
<dbReference type="InterPro" id="IPR036770">
    <property type="entry name" value="Ankyrin_rpt-contain_sf"/>
</dbReference>
<dbReference type="Pfam" id="PF17100">
    <property type="entry name" value="NACHT_N"/>
    <property type="match status" value="1"/>
</dbReference>
<comment type="caution">
    <text evidence="7">The sequence shown here is derived from an EMBL/GenBank/DDBJ whole genome shotgun (WGS) entry which is preliminary data.</text>
</comment>
<dbReference type="InterPro" id="IPR027417">
    <property type="entry name" value="P-loop_NTPase"/>
</dbReference>